<dbReference type="NCBIfam" id="TIGR01027">
    <property type="entry name" value="proB"/>
    <property type="match status" value="1"/>
</dbReference>
<evidence type="ECO:0000313" key="10">
    <source>
        <dbReference type="Proteomes" id="UP000256514"/>
    </source>
</evidence>
<dbReference type="PRINTS" id="PR00474">
    <property type="entry name" value="GLU5KINASE"/>
</dbReference>
<comment type="catalytic activity">
    <reaction evidence="7">
        <text>L-glutamate + ATP = L-glutamyl 5-phosphate + ADP</text>
        <dbReference type="Rhea" id="RHEA:14877"/>
        <dbReference type="ChEBI" id="CHEBI:29985"/>
        <dbReference type="ChEBI" id="CHEBI:30616"/>
        <dbReference type="ChEBI" id="CHEBI:58274"/>
        <dbReference type="ChEBI" id="CHEBI:456216"/>
        <dbReference type="EC" id="2.7.2.11"/>
    </reaction>
</comment>
<dbReference type="GO" id="GO:0004349">
    <property type="term" value="F:glutamate 5-kinase activity"/>
    <property type="evidence" value="ECO:0007669"/>
    <property type="project" value="UniProtKB-UniRule"/>
</dbReference>
<dbReference type="InterPro" id="IPR001048">
    <property type="entry name" value="Asp/Glu/Uridylate_kinase"/>
</dbReference>
<feature type="binding site" evidence="7">
    <location>
        <position position="142"/>
    </location>
    <ligand>
        <name>substrate</name>
    </ligand>
</feature>
<dbReference type="EC" id="2.7.2.11" evidence="7"/>
<evidence type="ECO:0000256" key="3">
    <source>
        <dbReference type="ARBA" id="ARBA00022679"/>
    </source>
</evidence>
<dbReference type="InterPro" id="IPR041739">
    <property type="entry name" value="G5K_ProB"/>
</dbReference>
<feature type="binding site" evidence="7">
    <location>
        <position position="131"/>
    </location>
    <ligand>
        <name>substrate</name>
    </ligand>
</feature>
<feature type="binding site" evidence="7">
    <location>
        <begin position="204"/>
        <end position="210"/>
    </location>
    <ligand>
        <name>ATP</name>
        <dbReference type="ChEBI" id="CHEBI:30616"/>
    </ligand>
</feature>
<dbReference type="HAMAP" id="MF_00456">
    <property type="entry name" value="ProB"/>
    <property type="match status" value="1"/>
</dbReference>
<dbReference type="InterPro" id="IPR011529">
    <property type="entry name" value="Glu_5kinase"/>
</dbReference>
<evidence type="ECO:0000313" key="9">
    <source>
        <dbReference type="EMBL" id="RDU66945.1"/>
    </source>
</evidence>
<dbReference type="GO" id="GO:0005829">
    <property type="term" value="C:cytosol"/>
    <property type="evidence" value="ECO:0007669"/>
    <property type="project" value="TreeGrafter"/>
</dbReference>
<dbReference type="RefSeq" id="WP_115571256.1">
    <property type="nucleotide sequence ID" value="NZ_NXLT01000004.1"/>
</dbReference>
<evidence type="ECO:0000259" key="8">
    <source>
        <dbReference type="Pfam" id="PF00696"/>
    </source>
</evidence>
<evidence type="ECO:0000256" key="4">
    <source>
        <dbReference type="ARBA" id="ARBA00022741"/>
    </source>
</evidence>
<reference evidence="9 10" key="1">
    <citation type="submission" date="2018-04" db="EMBL/GenBank/DDBJ databases">
        <title>Novel Campyloabacter and Helicobacter Species and Strains.</title>
        <authorList>
            <person name="Mannion A.J."/>
            <person name="Shen Z."/>
            <person name="Fox J.G."/>
        </authorList>
    </citation>
    <scope>NUCLEOTIDE SEQUENCE [LARGE SCALE GENOMIC DNA]</scope>
    <source>
        <strain evidence="9 10">MIT 12-6600</strain>
    </source>
</reference>
<dbReference type="AlphaFoldDB" id="A0A3D8IPU7"/>
<evidence type="ECO:0000256" key="2">
    <source>
        <dbReference type="ARBA" id="ARBA00022650"/>
    </source>
</evidence>
<dbReference type="UniPathway" id="UPA00098">
    <property type="reaction ID" value="UER00359"/>
</dbReference>
<accession>A0A3D8IPU7</accession>
<dbReference type="InterPro" id="IPR001057">
    <property type="entry name" value="Glu/AcGlu_kinase"/>
</dbReference>
<dbReference type="Gene3D" id="3.40.1160.10">
    <property type="entry name" value="Acetylglutamate kinase-like"/>
    <property type="match status" value="1"/>
</dbReference>
<evidence type="ECO:0000256" key="6">
    <source>
        <dbReference type="ARBA" id="ARBA00022840"/>
    </source>
</evidence>
<evidence type="ECO:0000256" key="7">
    <source>
        <dbReference type="HAMAP-Rule" id="MF_00456"/>
    </source>
</evidence>
<dbReference type="EMBL" id="NXLT01000004">
    <property type="protein sequence ID" value="RDU66945.1"/>
    <property type="molecule type" value="Genomic_DNA"/>
</dbReference>
<name>A0A3D8IPU7_9HELI</name>
<dbReference type="SUPFAM" id="SSF53633">
    <property type="entry name" value="Carbamate kinase-like"/>
    <property type="match status" value="1"/>
</dbReference>
<dbReference type="InterPro" id="IPR005715">
    <property type="entry name" value="Glu_5kinase/COase_Synthase"/>
</dbReference>
<protein>
    <recommendedName>
        <fullName evidence="7">Glutamate 5-kinase</fullName>
        <ecNumber evidence="7">2.7.2.11</ecNumber>
    </recommendedName>
    <alternativeName>
        <fullName evidence="7">Gamma-glutamyl kinase</fullName>
        <shortName evidence="7">GK</shortName>
    </alternativeName>
</protein>
<feature type="domain" description="Aspartate/glutamate/uridylate kinase" evidence="8">
    <location>
        <begin position="4"/>
        <end position="227"/>
    </location>
</feature>
<keyword evidence="1 7" id="KW-0028">Amino-acid biosynthesis</keyword>
<dbReference type="CDD" id="cd04242">
    <property type="entry name" value="AAK_G5K_ProB"/>
    <property type="match status" value="1"/>
</dbReference>
<dbReference type="InterPro" id="IPR019797">
    <property type="entry name" value="Glutamate_5-kinase_CS"/>
</dbReference>
<keyword evidence="10" id="KW-1185">Reference proteome</keyword>
<comment type="subcellular location">
    <subcellularLocation>
        <location evidence="7">Cytoplasm</location>
    </subcellularLocation>
</comment>
<dbReference type="InterPro" id="IPR036393">
    <property type="entry name" value="AceGlu_kinase-like_sf"/>
</dbReference>
<dbReference type="OrthoDB" id="9804434at2"/>
<dbReference type="PIRSF" id="PIRSF000729">
    <property type="entry name" value="GK"/>
    <property type="match status" value="1"/>
</dbReference>
<proteinExistence type="inferred from homology"/>
<evidence type="ECO:0000256" key="1">
    <source>
        <dbReference type="ARBA" id="ARBA00022605"/>
    </source>
</evidence>
<dbReference type="GO" id="GO:0005524">
    <property type="term" value="F:ATP binding"/>
    <property type="evidence" value="ECO:0007669"/>
    <property type="project" value="UniProtKB-KW"/>
</dbReference>
<comment type="pathway">
    <text evidence="7">Amino-acid biosynthesis; L-proline biosynthesis; L-glutamate 5-semialdehyde from L-glutamate: step 1/2.</text>
</comment>
<keyword evidence="7" id="KW-0963">Cytoplasm</keyword>
<keyword evidence="6 7" id="KW-0067">ATP-binding</keyword>
<keyword evidence="4 7" id="KW-0547">Nucleotide-binding</keyword>
<evidence type="ECO:0000256" key="5">
    <source>
        <dbReference type="ARBA" id="ARBA00022777"/>
    </source>
</evidence>
<dbReference type="Proteomes" id="UP000256514">
    <property type="component" value="Unassembled WGS sequence"/>
</dbReference>
<comment type="function">
    <text evidence="7">Catalyzes the transfer of a phosphate group to glutamate to form L-glutamate 5-phosphate.</text>
</comment>
<dbReference type="GO" id="GO:0055129">
    <property type="term" value="P:L-proline biosynthetic process"/>
    <property type="evidence" value="ECO:0007669"/>
    <property type="project" value="UniProtKB-UniRule"/>
</dbReference>
<dbReference type="PANTHER" id="PTHR43654:SF3">
    <property type="entry name" value="GLUTAMATE 5-KINASE"/>
    <property type="match status" value="1"/>
</dbReference>
<keyword evidence="5 7" id="KW-0418">Kinase</keyword>
<keyword evidence="2 7" id="KW-0641">Proline biosynthesis</keyword>
<organism evidence="9 10">
    <name type="scientific">Helicobacter equorum</name>
    <dbReference type="NCBI Taxonomy" id="361872"/>
    <lineage>
        <taxon>Bacteria</taxon>
        <taxon>Pseudomonadati</taxon>
        <taxon>Campylobacterota</taxon>
        <taxon>Epsilonproteobacteria</taxon>
        <taxon>Campylobacterales</taxon>
        <taxon>Helicobacteraceae</taxon>
        <taxon>Helicobacter</taxon>
    </lineage>
</organism>
<comment type="caution">
    <text evidence="9">The sequence shown here is derived from an EMBL/GenBank/DDBJ whole genome shotgun (WGS) entry which is preliminary data.</text>
</comment>
<feature type="binding site" evidence="7">
    <location>
        <position position="8"/>
    </location>
    <ligand>
        <name>ATP</name>
        <dbReference type="ChEBI" id="CHEBI:30616"/>
    </ligand>
</feature>
<dbReference type="Pfam" id="PF00696">
    <property type="entry name" value="AA_kinase"/>
    <property type="match status" value="1"/>
</dbReference>
<keyword evidence="3 7" id="KW-0808">Transferase</keyword>
<dbReference type="PANTHER" id="PTHR43654">
    <property type="entry name" value="GLUTAMATE 5-KINASE"/>
    <property type="match status" value="1"/>
</dbReference>
<dbReference type="PROSITE" id="PS00902">
    <property type="entry name" value="GLUTAMATE_5_KINASE"/>
    <property type="match status" value="1"/>
</dbReference>
<comment type="similarity">
    <text evidence="7">Belongs to the glutamate 5-kinase family.</text>
</comment>
<gene>
    <name evidence="7 9" type="primary">proB</name>
    <name evidence="9" type="ORF">CQA54_06255</name>
</gene>
<feature type="binding site" evidence="7">
    <location>
        <position position="46"/>
    </location>
    <ligand>
        <name>substrate</name>
    </ligand>
</feature>
<feature type="binding site" evidence="7">
    <location>
        <begin position="162"/>
        <end position="163"/>
    </location>
    <ligand>
        <name>ATP</name>
        <dbReference type="ChEBI" id="CHEBI:30616"/>
    </ligand>
</feature>
<sequence length="263" mass="29081">MKPRIVLKVGSSNISNGEMIDENKLEAIAKLICELRTHYDILLVSSGAVASGYTRLKIDKSLLSNKQALASIGQPLLMQTYRTTFQHYGIEVAQILVTKNNFDSRTQTKCAKDCIDTLLAHQILPIINENDSTALTEFVGDNDRLSAYVAHYFDAQLLVILSDIDGYFDKNPTLDSHAKILPRVTHIQPQELEAPHTPNAKFATGGIVTKLMAAHFLLERQKSMFLTNGNKLDVLRALLIEGKQTSGTLFGTLPTLPCIIDSK</sequence>